<feature type="compositionally biased region" description="Basic and acidic residues" evidence="1">
    <location>
        <begin position="341"/>
        <end position="350"/>
    </location>
</feature>
<keyword evidence="3" id="KW-1185">Reference proteome</keyword>
<feature type="region of interest" description="Disordered" evidence="1">
    <location>
        <begin position="136"/>
        <end position="371"/>
    </location>
</feature>
<dbReference type="STRING" id="641238.SAMN04490244_11096"/>
<feature type="compositionally biased region" description="Acidic residues" evidence="1">
    <location>
        <begin position="271"/>
        <end position="285"/>
    </location>
</feature>
<evidence type="ECO:0000313" key="2">
    <source>
        <dbReference type="EMBL" id="SES31984.1"/>
    </source>
</evidence>
<protein>
    <recommendedName>
        <fullName evidence="4">Lipoprotein</fullName>
    </recommendedName>
</protein>
<evidence type="ECO:0000256" key="1">
    <source>
        <dbReference type="SAM" id="MobiDB-lite"/>
    </source>
</evidence>
<dbReference type="Proteomes" id="UP000198885">
    <property type="component" value="Unassembled WGS sequence"/>
</dbReference>
<feature type="region of interest" description="Disordered" evidence="1">
    <location>
        <begin position="447"/>
        <end position="499"/>
    </location>
</feature>
<dbReference type="RefSeq" id="WP_092695430.1">
    <property type="nucleotide sequence ID" value="NZ_FOGU01000010.1"/>
</dbReference>
<name>A0A1H9WDT8_9RHOB</name>
<sequence length="708" mass="75726">MTGSNKILTVSYGTFSCTLEGFDQPFSTMQSIAEYFRDLAAQDRYFGAEPPQPDAEMLHRIAEREVQRRVEAHVDDGNVTLRQMAPDSSAPERAEAPSRPAPAAPLPEAEAEDVDPADDSVAAKLSRIRAVVARARAERDAEPAIYEEDEPTEPVLGASQLDTALRGADLGAAPDEPDFGTELAPGDESESRITAAESLDLDATADPAPVPTPEDDALDTADDTDTLNDTPVEVRDEDNALADTLAAIVADSANEDAPAPLQRDDAAMVPEADDPEDLDEPDTVDAEAPPSFAAEDAPDTDTPVAAPEDDDTPDTNIAGDGFELSDEVGNTPLASDPTEADALRGAHGETDDADDEEIEIETVDDTPGAGPQARVIKLKRYEFEAALAAGELEEIEDEETAPDIAVAGTASDRTAADEDTLTADIRDLIGDSSLNADDEAELLEELAEVEREAAAASEREAREQREAEEARDADDQAFDRLLQETNAKLDDTEGSRRRSAIAHLKAAVAATKADRLLGGAQRDAQENARLEKYRDDLAQVVRPRRPAEDRDGPAQRPADPLASRPAPLMLLSDYRVDQESASQSRQPSGLVRPRRIRATPPADDHARSMAASLSFSDFAARVGATELPDILEAAAAYAAYVEGQPRVTRPELLRRAASLHPEAGITREQGLKSFGQLLRSGRIRKLGQGNFAVAETTRFAAPARAAGE</sequence>
<feature type="compositionally biased region" description="Basic and acidic residues" evidence="1">
    <location>
        <begin position="448"/>
        <end position="496"/>
    </location>
</feature>
<evidence type="ECO:0008006" key="4">
    <source>
        <dbReference type="Google" id="ProtNLM"/>
    </source>
</evidence>
<gene>
    <name evidence="2" type="ORF">SAMN04490244_11096</name>
</gene>
<feature type="region of interest" description="Disordered" evidence="1">
    <location>
        <begin position="512"/>
        <end position="605"/>
    </location>
</feature>
<feature type="compositionally biased region" description="Acidic residues" evidence="1">
    <location>
        <begin position="213"/>
        <end position="226"/>
    </location>
</feature>
<feature type="compositionally biased region" description="Basic and acidic residues" evidence="1">
    <location>
        <begin position="523"/>
        <end position="537"/>
    </location>
</feature>
<feature type="region of interest" description="Disordered" evidence="1">
    <location>
        <begin position="392"/>
        <end position="418"/>
    </location>
</feature>
<feature type="compositionally biased region" description="Acidic residues" evidence="1">
    <location>
        <begin position="351"/>
        <end position="364"/>
    </location>
</feature>
<feature type="compositionally biased region" description="Acidic residues" evidence="1">
    <location>
        <begin position="109"/>
        <end position="118"/>
    </location>
</feature>
<organism evidence="2 3">
    <name type="scientific">Tranquillimonas rosea</name>
    <dbReference type="NCBI Taxonomy" id="641238"/>
    <lineage>
        <taxon>Bacteria</taxon>
        <taxon>Pseudomonadati</taxon>
        <taxon>Pseudomonadota</taxon>
        <taxon>Alphaproteobacteria</taxon>
        <taxon>Rhodobacterales</taxon>
        <taxon>Roseobacteraceae</taxon>
        <taxon>Tranquillimonas</taxon>
    </lineage>
</organism>
<reference evidence="2 3" key="1">
    <citation type="submission" date="2016-10" db="EMBL/GenBank/DDBJ databases">
        <authorList>
            <person name="de Groot N.N."/>
        </authorList>
    </citation>
    <scope>NUCLEOTIDE SEQUENCE [LARGE SCALE GENOMIC DNA]</scope>
    <source>
        <strain evidence="2 3">DSM 23042</strain>
    </source>
</reference>
<dbReference type="AlphaFoldDB" id="A0A1H9WDT8"/>
<proteinExistence type="predicted"/>
<feature type="region of interest" description="Disordered" evidence="1">
    <location>
        <begin position="73"/>
        <end position="118"/>
    </location>
</feature>
<evidence type="ECO:0000313" key="3">
    <source>
        <dbReference type="Proteomes" id="UP000198885"/>
    </source>
</evidence>
<dbReference type="PROSITE" id="PS51257">
    <property type="entry name" value="PROKAR_LIPOPROTEIN"/>
    <property type="match status" value="1"/>
</dbReference>
<feature type="compositionally biased region" description="Acidic residues" evidence="1">
    <location>
        <begin position="392"/>
        <end position="401"/>
    </location>
</feature>
<accession>A0A1H9WDT8</accession>
<dbReference type="OrthoDB" id="7798282at2"/>
<dbReference type="EMBL" id="FOGU01000010">
    <property type="protein sequence ID" value="SES31984.1"/>
    <property type="molecule type" value="Genomic_DNA"/>
</dbReference>